<protein>
    <submittedName>
        <fullName evidence="5">Sulfotransferase domain-containing protein</fullName>
        <ecNumber evidence="5">2.8.2.-</ecNumber>
    </submittedName>
</protein>
<dbReference type="GO" id="GO:0016740">
    <property type="term" value="F:transferase activity"/>
    <property type="evidence" value="ECO:0007669"/>
    <property type="project" value="UniProtKB-KW"/>
</dbReference>
<feature type="domain" description="Sulfotransferase" evidence="4">
    <location>
        <begin position="29"/>
        <end position="288"/>
    </location>
</feature>
<dbReference type="InterPro" id="IPR027417">
    <property type="entry name" value="P-loop_NTPase"/>
</dbReference>
<comment type="caution">
    <text evidence="5">The sequence shown here is derived from an EMBL/GenBank/DDBJ whole genome shotgun (WGS) entry which is preliminary data.</text>
</comment>
<evidence type="ECO:0000313" key="6">
    <source>
        <dbReference type="Proteomes" id="UP001597365"/>
    </source>
</evidence>
<dbReference type="Gene3D" id="3.40.50.300">
    <property type="entry name" value="P-loop containing nucleotide triphosphate hydrolases"/>
    <property type="match status" value="1"/>
</dbReference>
<name>A0ABW4PPG1_9ACTN</name>
<dbReference type="EC" id="2.8.2.-" evidence="5"/>
<evidence type="ECO:0000259" key="4">
    <source>
        <dbReference type="Pfam" id="PF00685"/>
    </source>
</evidence>
<evidence type="ECO:0000256" key="2">
    <source>
        <dbReference type="ARBA" id="ARBA00022679"/>
    </source>
</evidence>
<dbReference type="Proteomes" id="UP001597365">
    <property type="component" value="Unassembled WGS sequence"/>
</dbReference>
<accession>A0ABW4PPG1</accession>
<dbReference type="InterPro" id="IPR000863">
    <property type="entry name" value="Sulfotransferase_dom"/>
</dbReference>
<dbReference type="PANTHER" id="PTHR11783">
    <property type="entry name" value="SULFOTRANSFERASE SULT"/>
    <property type="match status" value="1"/>
</dbReference>
<evidence type="ECO:0000313" key="5">
    <source>
        <dbReference type="EMBL" id="MFD1832057.1"/>
    </source>
</evidence>
<keyword evidence="2 5" id="KW-0808">Transferase</keyword>
<gene>
    <name evidence="5" type="ORF">ACFSJS_20740</name>
</gene>
<reference evidence="6" key="1">
    <citation type="journal article" date="2019" name="Int. J. Syst. Evol. Microbiol.">
        <title>The Global Catalogue of Microorganisms (GCM) 10K type strain sequencing project: providing services to taxonomists for standard genome sequencing and annotation.</title>
        <authorList>
            <consortium name="The Broad Institute Genomics Platform"/>
            <consortium name="The Broad Institute Genome Sequencing Center for Infectious Disease"/>
            <person name="Wu L."/>
            <person name="Ma J."/>
        </authorList>
    </citation>
    <scope>NUCLEOTIDE SEQUENCE [LARGE SCALE GENOMIC DNA]</scope>
    <source>
        <strain evidence="6">CGMCC 4.7455</strain>
    </source>
</reference>
<dbReference type="SUPFAM" id="SSF52540">
    <property type="entry name" value="P-loop containing nucleoside triphosphate hydrolases"/>
    <property type="match status" value="1"/>
</dbReference>
<keyword evidence="6" id="KW-1185">Reference proteome</keyword>
<feature type="region of interest" description="Disordered" evidence="3">
    <location>
        <begin position="127"/>
        <end position="150"/>
    </location>
</feature>
<proteinExistence type="inferred from homology"/>
<dbReference type="EMBL" id="JBHUFU010000012">
    <property type="protein sequence ID" value="MFD1832057.1"/>
    <property type="molecule type" value="Genomic_DNA"/>
</dbReference>
<dbReference type="Pfam" id="PF00685">
    <property type="entry name" value="Sulfotransfer_1"/>
    <property type="match status" value="1"/>
</dbReference>
<comment type="similarity">
    <text evidence="1">Belongs to the sulfotransferase 1 family.</text>
</comment>
<sequence length="305" mass="34872">MRTQTVPQRTYRSYFTDSTYWDDYRPRPGDIVISTPPKVGTTWTQRITSVLVFQSTRLPGPLMEISPWLDCAFTPLDRTLETLEGQRHRRFIKTHLPMDALPVHSDVSYLIVGRDLRDAAVSAHNHALGTSRAADRLPPGPTGDDVHTPVHPPVPEDVHEHWRDYFTRSAFPWESDGWPFNSPTHHLESWWRHRGEPNVLFLHYQDMLDDLDGQMRRVSAFLDIPVDESVWPELVQACAFSDMRSGQDQIFGKGAIGDAATSFRFFHRGSSGQWRGIATEEDLALYRAAMEPLPADLRAWLARDA</sequence>
<evidence type="ECO:0000256" key="3">
    <source>
        <dbReference type="SAM" id="MobiDB-lite"/>
    </source>
</evidence>
<dbReference type="RefSeq" id="WP_380902578.1">
    <property type="nucleotide sequence ID" value="NZ_JBHUFU010000012.1"/>
</dbReference>
<evidence type="ECO:0000256" key="1">
    <source>
        <dbReference type="ARBA" id="ARBA00005771"/>
    </source>
</evidence>
<organism evidence="5 6">
    <name type="scientific">Streptomyces desertarenae</name>
    <dbReference type="NCBI Taxonomy" id="2666184"/>
    <lineage>
        <taxon>Bacteria</taxon>
        <taxon>Bacillati</taxon>
        <taxon>Actinomycetota</taxon>
        <taxon>Actinomycetes</taxon>
        <taxon>Kitasatosporales</taxon>
        <taxon>Streptomycetaceae</taxon>
        <taxon>Streptomyces</taxon>
    </lineage>
</organism>